<dbReference type="PATRIC" id="fig|1028801.3.peg.4628"/>
<dbReference type="SUPFAM" id="SSF88723">
    <property type="entry name" value="PIN domain-like"/>
    <property type="match status" value="1"/>
</dbReference>
<dbReference type="HAMAP" id="MF_00265">
    <property type="entry name" value="VapC_Nob1"/>
    <property type="match status" value="1"/>
</dbReference>
<dbReference type="Proteomes" id="UP000028186">
    <property type="component" value="Plasmid pHAMBI1141a"/>
</dbReference>
<organism evidence="7 8">
    <name type="scientific">Neorhizobium galegae bv. officinalis bv. officinalis str. HAMBI 1141</name>
    <dbReference type="NCBI Taxonomy" id="1028801"/>
    <lineage>
        <taxon>Bacteria</taxon>
        <taxon>Pseudomonadati</taxon>
        <taxon>Pseudomonadota</taxon>
        <taxon>Alphaproteobacteria</taxon>
        <taxon>Hyphomicrobiales</taxon>
        <taxon>Rhizobiaceae</taxon>
        <taxon>Rhizobium/Agrobacterium group</taxon>
        <taxon>Neorhizobium</taxon>
    </lineage>
</organism>
<dbReference type="EMBL" id="HG938356">
    <property type="protein sequence ID" value="CDN56871.1"/>
    <property type="molecule type" value="Genomic_DNA"/>
</dbReference>
<geneLocation type="plasmid" evidence="8">
    <name>II</name>
</geneLocation>
<keyword evidence="2 5" id="KW-0540">Nuclease</keyword>
<feature type="binding site" evidence="5">
    <location>
        <position position="5"/>
    </location>
    <ligand>
        <name>Mg(2+)</name>
        <dbReference type="ChEBI" id="CHEBI:18420"/>
    </ligand>
</feature>
<evidence type="ECO:0000256" key="5">
    <source>
        <dbReference type="HAMAP-Rule" id="MF_00265"/>
    </source>
</evidence>
<evidence type="ECO:0000256" key="2">
    <source>
        <dbReference type="ARBA" id="ARBA00022722"/>
    </source>
</evidence>
<evidence type="ECO:0000256" key="1">
    <source>
        <dbReference type="ARBA" id="ARBA00022649"/>
    </source>
</evidence>
<dbReference type="eggNOG" id="COG3742">
    <property type="taxonomic scope" value="Bacteria"/>
</dbReference>
<dbReference type="Gene3D" id="3.40.50.1010">
    <property type="entry name" value="5'-nuclease"/>
    <property type="match status" value="1"/>
</dbReference>
<dbReference type="EC" id="3.1.-.-" evidence="5"/>
<dbReference type="GO" id="GO:0090729">
    <property type="term" value="F:toxin activity"/>
    <property type="evidence" value="ECO:0007669"/>
    <property type="project" value="UniProtKB-KW"/>
</dbReference>
<reference evidence="8" key="1">
    <citation type="journal article" date="2014" name="BMC Genomics">
        <title>Genome sequencing of two Neorhizobium galegae strains reveals a noeT gene responsible for the unusual acetylation of the nodulation factors.</title>
        <authorList>
            <person name="Osterman J."/>
            <person name="Marsh J."/>
            <person name="Laine P.K."/>
            <person name="Zeng Z."/>
            <person name="Alatalo E."/>
            <person name="Sullivan J.T."/>
            <person name="Young J.P."/>
            <person name="Thomas-Oates J."/>
            <person name="Paulin L."/>
            <person name="Lindstrom K."/>
        </authorList>
    </citation>
    <scope>NUCLEOTIDE SEQUENCE [LARGE SCALE GENOMIC DNA]</scope>
    <source>
        <strain evidence="8">HAMBI 1141</strain>
        <plasmid evidence="8">II</plasmid>
    </source>
</reference>
<keyword evidence="5" id="KW-0800">Toxin</keyword>
<dbReference type="InterPro" id="IPR022907">
    <property type="entry name" value="VapC_family"/>
</dbReference>
<dbReference type="GO" id="GO:0000287">
    <property type="term" value="F:magnesium ion binding"/>
    <property type="evidence" value="ECO:0007669"/>
    <property type="project" value="UniProtKB-UniRule"/>
</dbReference>
<dbReference type="GO" id="GO:0016787">
    <property type="term" value="F:hydrolase activity"/>
    <property type="evidence" value="ECO:0007669"/>
    <property type="project" value="UniProtKB-KW"/>
</dbReference>
<gene>
    <name evidence="5" type="primary">vapC</name>
    <name evidence="7" type="ORF">RG1141_PA00350</name>
</gene>
<protein>
    <recommendedName>
        <fullName evidence="5">Ribonuclease VapC</fullName>
        <shortName evidence="5">RNase VapC</shortName>
        <ecNumber evidence="5">3.1.-.-</ecNumber>
    </recommendedName>
    <alternativeName>
        <fullName evidence="5">Toxin VapC</fullName>
    </alternativeName>
</protein>
<dbReference type="KEGG" id="ngl:RG1141_PA00350"/>
<sequence length="144" mass="15804">MLFIDASVIVAILAEEQDRDELLDRIGQDPGPFYVSSVVRMEASLSLTRRKAGVSGRDKPATPEMLAESRRLVDQFIADLEARDIMISGDVGTKALDAAQDFGKIVNHPAKLNMGDCFSYACAKAYRTKVAYKGNDFALTDIGW</sequence>
<keyword evidence="4 5" id="KW-0378">Hydrolase</keyword>
<comment type="similarity">
    <text evidence="5">Belongs to the PINc/VapC protein family.</text>
</comment>
<evidence type="ECO:0000259" key="6">
    <source>
        <dbReference type="Pfam" id="PF01850"/>
    </source>
</evidence>
<dbReference type="InterPro" id="IPR029060">
    <property type="entry name" value="PIN-like_dom_sf"/>
</dbReference>
<evidence type="ECO:0000256" key="3">
    <source>
        <dbReference type="ARBA" id="ARBA00022723"/>
    </source>
</evidence>
<dbReference type="HOGENOM" id="CLU_144760_0_0_5"/>
<keyword evidence="5" id="KW-0460">Magnesium</keyword>
<comment type="function">
    <text evidence="5">Toxic component of a toxin-antitoxin (TA) system. An RNase.</text>
</comment>
<dbReference type="InterPro" id="IPR002716">
    <property type="entry name" value="PIN_dom"/>
</dbReference>
<keyword evidence="1 5" id="KW-1277">Toxin-antitoxin system</keyword>
<dbReference type="CDD" id="cd09871">
    <property type="entry name" value="PIN_MtVapC28-VapC30-like"/>
    <property type="match status" value="1"/>
</dbReference>
<dbReference type="AlphaFoldDB" id="A0A068TFQ3"/>
<dbReference type="RefSeq" id="WP_040123898.1">
    <property type="nucleotide sequence ID" value="NZ_HG938356.1"/>
</dbReference>
<evidence type="ECO:0000313" key="8">
    <source>
        <dbReference type="Proteomes" id="UP000028186"/>
    </source>
</evidence>
<dbReference type="GO" id="GO:0004540">
    <property type="term" value="F:RNA nuclease activity"/>
    <property type="evidence" value="ECO:0007669"/>
    <property type="project" value="InterPro"/>
</dbReference>
<proteinExistence type="inferred from homology"/>
<comment type="cofactor">
    <cofactor evidence="5">
        <name>Mg(2+)</name>
        <dbReference type="ChEBI" id="CHEBI:18420"/>
    </cofactor>
</comment>
<feature type="domain" description="PIN" evidence="6">
    <location>
        <begin position="3"/>
        <end position="141"/>
    </location>
</feature>
<evidence type="ECO:0000313" key="7">
    <source>
        <dbReference type="EMBL" id="CDN56871.1"/>
    </source>
</evidence>
<keyword evidence="7" id="KW-0614">Plasmid</keyword>
<dbReference type="Pfam" id="PF01850">
    <property type="entry name" value="PIN"/>
    <property type="match status" value="1"/>
</dbReference>
<evidence type="ECO:0000256" key="4">
    <source>
        <dbReference type="ARBA" id="ARBA00022801"/>
    </source>
</evidence>
<name>A0A068TFQ3_NEOGA</name>
<keyword evidence="3 5" id="KW-0479">Metal-binding</keyword>
<feature type="binding site" evidence="5">
    <location>
        <position position="116"/>
    </location>
    <ligand>
        <name>Mg(2+)</name>
        <dbReference type="ChEBI" id="CHEBI:18420"/>
    </ligand>
</feature>
<accession>A0A068TFQ3</accession>